<reference evidence="2 3" key="1">
    <citation type="submission" date="2020-05" db="EMBL/GenBank/DDBJ databases">
        <title>Genome Sequencing of Type Strains.</title>
        <authorList>
            <person name="Lemaire J.F."/>
            <person name="Inderbitzin P."/>
            <person name="Gregorio O.A."/>
            <person name="Collins S.B."/>
            <person name="Wespe N."/>
            <person name="Knight-Connoni V."/>
        </authorList>
    </citation>
    <scope>NUCLEOTIDE SEQUENCE [LARGE SCALE GENOMIC DNA]</scope>
    <source>
        <strain evidence="2 3">LMG 21957</strain>
    </source>
</reference>
<dbReference type="InterPro" id="IPR001173">
    <property type="entry name" value="Glyco_trans_2-like"/>
</dbReference>
<dbReference type="PANTHER" id="PTHR43685:SF2">
    <property type="entry name" value="GLYCOSYLTRANSFERASE 2-LIKE DOMAIN-CONTAINING PROTEIN"/>
    <property type="match status" value="1"/>
</dbReference>
<feature type="domain" description="Glycosyltransferase 2-like" evidence="1">
    <location>
        <begin position="4"/>
        <end position="172"/>
    </location>
</feature>
<comment type="caution">
    <text evidence="2">The sequence shown here is derived from an EMBL/GenBank/DDBJ whole genome shotgun (WGS) entry which is preliminary data.</text>
</comment>
<evidence type="ECO:0000313" key="2">
    <source>
        <dbReference type="EMBL" id="NUU78580.1"/>
    </source>
</evidence>
<proteinExistence type="predicted"/>
<dbReference type="InterPro" id="IPR029044">
    <property type="entry name" value="Nucleotide-diphossugar_trans"/>
</dbReference>
<dbReference type="PANTHER" id="PTHR43685">
    <property type="entry name" value="GLYCOSYLTRANSFERASE"/>
    <property type="match status" value="1"/>
</dbReference>
<dbReference type="Pfam" id="PF00535">
    <property type="entry name" value="Glycos_transf_2"/>
    <property type="match status" value="1"/>
</dbReference>
<sequence>MRASVAICTHNRGHDTMQAVDSILRGESDYKTYEILVIDNRSTDNTKELFESMNFPEHVRYVFEPQLGLSYARNRAIEEAKGEFVMFLDDDALAAPTWVDEVIKIFDMDPAIGCVGGKIVPIWEGGKPEWIPDEIVTLYTVMDFSDSVVEMKAPHIPFGANVSFRKSIFREIQPFRVDLGRVGNNLMSSEESELIGRVRLVHKIYYSPYAVVEHKIAKSRLNKRWLFRRVYWQGISDATRYQKSAWGIYKHLIRIAQSVLLIVISFNNVKKVTSQMAKISYRNGTIVGSFRNGKGLNT</sequence>
<dbReference type="Proteomes" id="UP000526125">
    <property type="component" value="Unassembled WGS sequence"/>
</dbReference>
<evidence type="ECO:0000313" key="3">
    <source>
        <dbReference type="Proteomes" id="UP000526125"/>
    </source>
</evidence>
<dbReference type="InterPro" id="IPR050834">
    <property type="entry name" value="Glycosyltransf_2"/>
</dbReference>
<protein>
    <submittedName>
        <fullName evidence="2">Glycosyltransferase family 2 protein</fullName>
    </submittedName>
</protein>
<dbReference type="CDD" id="cd00761">
    <property type="entry name" value="Glyco_tranf_GTA_type"/>
    <property type="match status" value="1"/>
</dbReference>
<dbReference type="SUPFAM" id="SSF53448">
    <property type="entry name" value="Nucleotide-diphospho-sugar transferases"/>
    <property type="match status" value="1"/>
</dbReference>
<keyword evidence="3" id="KW-1185">Reference proteome</keyword>
<dbReference type="EMBL" id="JABMCB010000201">
    <property type="protein sequence ID" value="NUU78580.1"/>
    <property type="molecule type" value="Genomic_DNA"/>
</dbReference>
<dbReference type="GO" id="GO:0016740">
    <property type="term" value="F:transferase activity"/>
    <property type="evidence" value="ECO:0007669"/>
    <property type="project" value="UniProtKB-KW"/>
</dbReference>
<evidence type="ECO:0000259" key="1">
    <source>
        <dbReference type="Pfam" id="PF00535"/>
    </source>
</evidence>
<organism evidence="2 3">
    <name type="scientific">Paenibacillus xylanilyticus</name>
    <dbReference type="NCBI Taxonomy" id="248903"/>
    <lineage>
        <taxon>Bacteria</taxon>
        <taxon>Bacillati</taxon>
        <taxon>Bacillota</taxon>
        <taxon>Bacilli</taxon>
        <taxon>Bacillales</taxon>
        <taxon>Paenibacillaceae</taxon>
        <taxon>Paenibacillus</taxon>
    </lineage>
</organism>
<keyword evidence="2" id="KW-0808">Transferase</keyword>
<gene>
    <name evidence="2" type="ORF">HP552_25525</name>
</gene>
<name>A0A7Y6EYI1_9BACL</name>
<dbReference type="AlphaFoldDB" id="A0A7Y6EYI1"/>
<dbReference type="RefSeq" id="WP_175398187.1">
    <property type="nucleotide sequence ID" value="NZ_JABMCB010000201.1"/>
</dbReference>
<dbReference type="Gene3D" id="3.90.550.10">
    <property type="entry name" value="Spore Coat Polysaccharide Biosynthesis Protein SpsA, Chain A"/>
    <property type="match status" value="1"/>
</dbReference>
<accession>A0A7Y6EYI1</accession>